<reference evidence="6 7" key="1">
    <citation type="submission" date="2016-07" db="EMBL/GenBank/DDBJ databases">
        <title>Pervasive Adenine N6-methylation of Active Genes in Fungi.</title>
        <authorList>
            <consortium name="DOE Joint Genome Institute"/>
            <person name="Mondo S.J."/>
            <person name="Dannebaum R.O."/>
            <person name="Kuo R.C."/>
            <person name="Labutti K."/>
            <person name="Haridas S."/>
            <person name="Kuo A."/>
            <person name="Salamov A."/>
            <person name="Ahrendt S.R."/>
            <person name="Lipzen A."/>
            <person name="Sullivan W."/>
            <person name="Andreopoulos W.B."/>
            <person name="Clum A."/>
            <person name="Lindquist E."/>
            <person name="Daum C."/>
            <person name="Ramamoorthy G.K."/>
            <person name="Gryganskyi A."/>
            <person name="Culley D."/>
            <person name="Magnuson J.K."/>
            <person name="James T.Y."/>
            <person name="O'Malley M.A."/>
            <person name="Stajich J.E."/>
            <person name="Spatafora J.W."/>
            <person name="Visel A."/>
            <person name="Grigoriev I.V."/>
        </authorList>
    </citation>
    <scope>NUCLEOTIDE SEQUENCE [LARGE SCALE GENOMIC DNA]</scope>
    <source>
        <strain evidence="6 7">JEL800</strain>
    </source>
</reference>
<dbReference type="Pfam" id="PF13634">
    <property type="entry name" value="Nucleoporin_FG"/>
    <property type="match status" value="1"/>
</dbReference>
<dbReference type="GO" id="GO:0017056">
    <property type="term" value="F:structural constituent of nuclear pore"/>
    <property type="evidence" value="ECO:0007669"/>
    <property type="project" value="TreeGrafter"/>
</dbReference>
<proteinExistence type="predicted"/>
<feature type="compositionally biased region" description="Low complexity" evidence="4">
    <location>
        <begin position="122"/>
        <end position="173"/>
    </location>
</feature>
<dbReference type="PANTHER" id="PTHR13000">
    <property type="entry name" value="NUCLEOPORIN P54"/>
    <property type="match status" value="1"/>
</dbReference>
<sequence>MAAFGQSTGGFGGFGASQGGSLFGQPQQQQQQQQPQQQQQSLFGQPQQQQQQQQQGTSLFGQPQQQQQQPQQQQQGTSLFGQPQQTSLFGQPQQQQQQQQGTSLFGQPTQQPAFGAAPASTSLFGQPQQQQSSLFGQPQQQQQSSLFGQPQQQQQQSLFGQPQQQQQQQQQQQIPQKQNILDKIKEIQQYWDPNSPMCQFRHYFYNMVHPSEVGMYKCPPNHDPTLYQQAVQDNPDPSCMVPVLAIGFEDLKKRISHQDQMSEMHKAKLTELAEMLNTIERKHYLETVVKLDEYKRRHVELTHRVLILMRTVEILRNKGYPIRSEEESLRARLEAMATQLKKPAHFRGRVQELEAALRLVKDSRRLETVGSVGGGVGAGGDDGKRAGLNGEDGMVVDGNELSEEQIRLISEALSSAHDGLKNLKEVVDEGKKDVDVMSRGYTESIYRRG</sequence>
<dbReference type="Gene3D" id="1.20.5.490">
    <property type="entry name" value="Single helix bin"/>
    <property type="match status" value="1"/>
</dbReference>
<evidence type="ECO:0000313" key="7">
    <source>
        <dbReference type="Proteomes" id="UP000193642"/>
    </source>
</evidence>
<evidence type="ECO:0000256" key="3">
    <source>
        <dbReference type="ARBA" id="ARBA00023242"/>
    </source>
</evidence>
<dbReference type="GO" id="GO:0006607">
    <property type="term" value="P:NLS-bearing protein import into nucleus"/>
    <property type="evidence" value="ECO:0007669"/>
    <property type="project" value="TreeGrafter"/>
</dbReference>
<evidence type="ECO:0000256" key="4">
    <source>
        <dbReference type="SAM" id="MobiDB-lite"/>
    </source>
</evidence>
<accession>A0A1Y2CRJ6</accession>
<dbReference type="PANTHER" id="PTHR13000:SF0">
    <property type="entry name" value="NUCLEOPORIN P54"/>
    <property type="match status" value="1"/>
</dbReference>
<feature type="region of interest" description="Disordered" evidence="4">
    <location>
        <begin position="1"/>
        <end position="177"/>
    </location>
</feature>
<organism evidence="6 7">
    <name type="scientific">Rhizoclosmatium globosum</name>
    <dbReference type="NCBI Taxonomy" id="329046"/>
    <lineage>
        <taxon>Eukaryota</taxon>
        <taxon>Fungi</taxon>
        <taxon>Fungi incertae sedis</taxon>
        <taxon>Chytridiomycota</taxon>
        <taxon>Chytridiomycota incertae sedis</taxon>
        <taxon>Chytridiomycetes</taxon>
        <taxon>Chytridiales</taxon>
        <taxon>Chytriomycetaceae</taxon>
        <taxon>Rhizoclosmatium</taxon>
    </lineage>
</organism>
<dbReference type="InterPro" id="IPR025712">
    <property type="entry name" value="Nup54_alpha-helical_dom"/>
</dbReference>
<dbReference type="EMBL" id="MCGO01000009">
    <property type="protein sequence ID" value="ORY49622.1"/>
    <property type="molecule type" value="Genomic_DNA"/>
</dbReference>
<feature type="compositionally biased region" description="Low complexity" evidence="4">
    <location>
        <begin position="23"/>
        <end position="107"/>
    </location>
</feature>
<dbReference type="Pfam" id="PF13874">
    <property type="entry name" value="Nup54"/>
    <property type="match status" value="1"/>
</dbReference>
<dbReference type="OrthoDB" id="6162375at2759"/>
<dbReference type="GO" id="GO:0044613">
    <property type="term" value="C:nuclear pore central transport channel"/>
    <property type="evidence" value="ECO:0007669"/>
    <property type="project" value="TreeGrafter"/>
</dbReference>
<feature type="compositionally biased region" description="Gly residues" evidence="4">
    <location>
        <begin position="371"/>
        <end position="380"/>
    </location>
</feature>
<comment type="caution">
    <text evidence="6">The sequence shown here is derived from an EMBL/GenBank/DDBJ whole genome shotgun (WGS) entry which is preliminary data.</text>
</comment>
<keyword evidence="2" id="KW-0813">Transport</keyword>
<evidence type="ECO:0000256" key="1">
    <source>
        <dbReference type="ARBA" id="ARBA00004123"/>
    </source>
</evidence>
<protein>
    <recommendedName>
        <fullName evidence="5">Nucleoporin Nup54 alpha-helical domain-containing protein</fullName>
    </recommendedName>
</protein>
<evidence type="ECO:0000256" key="2">
    <source>
        <dbReference type="ARBA" id="ARBA00022448"/>
    </source>
</evidence>
<dbReference type="GO" id="GO:0006999">
    <property type="term" value="P:nuclear pore organization"/>
    <property type="evidence" value="ECO:0007669"/>
    <property type="project" value="TreeGrafter"/>
</dbReference>
<dbReference type="STRING" id="329046.A0A1Y2CRJ6"/>
<comment type="subcellular location">
    <subcellularLocation>
        <location evidence="1">Nucleus</location>
    </subcellularLocation>
</comment>
<dbReference type="Proteomes" id="UP000193642">
    <property type="component" value="Unassembled WGS sequence"/>
</dbReference>
<dbReference type="InterPro" id="IPR025574">
    <property type="entry name" value="Nucleoporin_FG_rpt"/>
</dbReference>
<gene>
    <name evidence="6" type="ORF">BCR33DRAFT_713943</name>
</gene>
<dbReference type="AlphaFoldDB" id="A0A1Y2CRJ6"/>
<feature type="domain" description="Nucleoporin Nup54 alpha-helical" evidence="5">
    <location>
        <begin position="219"/>
        <end position="356"/>
    </location>
</feature>
<name>A0A1Y2CRJ6_9FUNG</name>
<feature type="compositionally biased region" description="Gly residues" evidence="4">
    <location>
        <begin position="7"/>
        <end position="22"/>
    </location>
</feature>
<evidence type="ECO:0000259" key="5">
    <source>
        <dbReference type="Pfam" id="PF13874"/>
    </source>
</evidence>
<feature type="region of interest" description="Disordered" evidence="4">
    <location>
        <begin position="371"/>
        <end position="395"/>
    </location>
</feature>
<keyword evidence="3" id="KW-0539">Nucleus</keyword>
<evidence type="ECO:0000313" key="6">
    <source>
        <dbReference type="EMBL" id="ORY49622.1"/>
    </source>
</evidence>
<keyword evidence="7" id="KW-1185">Reference proteome</keyword>
<dbReference type="InterPro" id="IPR024864">
    <property type="entry name" value="Nup54/Nup57/Nup44"/>
</dbReference>
<dbReference type="GO" id="GO:0036228">
    <property type="term" value="P:protein localization to nuclear inner membrane"/>
    <property type="evidence" value="ECO:0007669"/>
    <property type="project" value="TreeGrafter"/>
</dbReference>